<feature type="transmembrane region" description="Helical" evidence="8">
    <location>
        <begin position="435"/>
        <end position="452"/>
    </location>
</feature>
<dbReference type="NCBIfam" id="TIGR00879">
    <property type="entry name" value="SP"/>
    <property type="match status" value="1"/>
</dbReference>
<comment type="similarity">
    <text evidence="2 7">Belongs to the major facilitator superfamily. Sugar transporter (TC 2.A.1.1) family.</text>
</comment>
<dbReference type="GO" id="GO:0005351">
    <property type="term" value="F:carbohydrate:proton symporter activity"/>
    <property type="evidence" value="ECO:0007669"/>
    <property type="project" value="TreeGrafter"/>
</dbReference>
<comment type="subcellular location">
    <subcellularLocation>
        <location evidence="1">Membrane</location>
        <topology evidence="1">Multi-pass membrane protein</topology>
    </subcellularLocation>
</comment>
<dbReference type="InterPro" id="IPR003663">
    <property type="entry name" value="Sugar/inositol_transpt"/>
</dbReference>
<dbReference type="InterPro" id="IPR050360">
    <property type="entry name" value="MFS_Sugar_Transporters"/>
</dbReference>
<evidence type="ECO:0000256" key="7">
    <source>
        <dbReference type="RuleBase" id="RU003346"/>
    </source>
</evidence>
<feature type="transmembrane region" description="Helical" evidence="8">
    <location>
        <begin position="340"/>
        <end position="358"/>
    </location>
</feature>
<gene>
    <name evidence="10" type="ORF">ZT3D7_G10702</name>
</gene>
<feature type="transmembrane region" description="Helical" evidence="8">
    <location>
        <begin position="86"/>
        <end position="104"/>
    </location>
</feature>
<name>A0A1X7S8I3_ZYMT9</name>
<dbReference type="InterPro" id="IPR005829">
    <property type="entry name" value="Sugar_transporter_CS"/>
</dbReference>
<dbReference type="PRINTS" id="PR00171">
    <property type="entry name" value="SUGRTRNSPORT"/>
</dbReference>
<dbReference type="Proteomes" id="UP000215127">
    <property type="component" value="Chromosome 12"/>
</dbReference>
<evidence type="ECO:0000259" key="9">
    <source>
        <dbReference type="PROSITE" id="PS50850"/>
    </source>
</evidence>
<keyword evidence="3 7" id="KW-0813">Transport</keyword>
<dbReference type="InterPro" id="IPR020846">
    <property type="entry name" value="MFS_dom"/>
</dbReference>
<feature type="transmembrane region" description="Helical" evidence="8">
    <location>
        <begin position="399"/>
        <end position="423"/>
    </location>
</feature>
<feature type="transmembrane region" description="Helical" evidence="8">
    <location>
        <begin position="45"/>
        <end position="66"/>
    </location>
</feature>
<evidence type="ECO:0000256" key="2">
    <source>
        <dbReference type="ARBA" id="ARBA00010992"/>
    </source>
</evidence>
<dbReference type="EMBL" id="LT853703">
    <property type="protein sequence ID" value="SMQ55547.1"/>
    <property type="molecule type" value="Genomic_DNA"/>
</dbReference>
<keyword evidence="5 8" id="KW-1133">Transmembrane helix</keyword>
<evidence type="ECO:0000313" key="11">
    <source>
        <dbReference type="Proteomes" id="UP000215127"/>
    </source>
</evidence>
<feature type="transmembrane region" description="Helical" evidence="8">
    <location>
        <begin position="464"/>
        <end position="483"/>
    </location>
</feature>
<dbReference type="Pfam" id="PF00083">
    <property type="entry name" value="Sugar_tr"/>
    <property type="match status" value="1"/>
</dbReference>
<feature type="transmembrane region" description="Helical" evidence="8">
    <location>
        <begin position="183"/>
        <end position="202"/>
    </location>
</feature>
<organism evidence="10 11">
    <name type="scientific">Zymoseptoria tritici (strain ST99CH_3D7)</name>
    <dbReference type="NCBI Taxonomy" id="1276538"/>
    <lineage>
        <taxon>Eukaryota</taxon>
        <taxon>Fungi</taxon>
        <taxon>Dikarya</taxon>
        <taxon>Ascomycota</taxon>
        <taxon>Pezizomycotina</taxon>
        <taxon>Dothideomycetes</taxon>
        <taxon>Dothideomycetidae</taxon>
        <taxon>Mycosphaerellales</taxon>
        <taxon>Mycosphaerellaceae</taxon>
        <taxon>Zymoseptoria</taxon>
    </lineage>
</organism>
<proteinExistence type="inferred from homology"/>
<dbReference type="PROSITE" id="PS50850">
    <property type="entry name" value="MFS"/>
    <property type="match status" value="1"/>
</dbReference>
<dbReference type="PANTHER" id="PTHR48022:SF64">
    <property type="entry name" value="MAJOR FACILITATOR SUPERFAMILY (MFS) PROFILE DOMAIN-CONTAINING PROTEIN"/>
    <property type="match status" value="1"/>
</dbReference>
<evidence type="ECO:0000256" key="1">
    <source>
        <dbReference type="ARBA" id="ARBA00004141"/>
    </source>
</evidence>
<dbReference type="InterPro" id="IPR005828">
    <property type="entry name" value="MFS_sugar_transport-like"/>
</dbReference>
<dbReference type="PROSITE" id="PS00216">
    <property type="entry name" value="SUGAR_TRANSPORT_1"/>
    <property type="match status" value="1"/>
</dbReference>
<dbReference type="PANTHER" id="PTHR48022">
    <property type="entry name" value="PLASTIDIC GLUCOSE TRANSPORTER 4"/>
    <property type="match status" value="1"/>
</dbReference>
<keyword evidence="4 8" id="KW-0812">Transmembrane</keyword>
<dbReference type="InterPro" id="IPR036259">
    <property type="entry name" value="MFS_trans_sf"/>
</dbReference>
<feature type="transmembrane region" description="Helical" evidence="8">
    <location>
        <begin position="116"/>
        <end position="136"/>
    </location>
</feature>
<feature type="transmembrane region" description="Helical" evidence="8">
    <location>
        <begin position="365"/>
        <end position="387"/>
    </location>
</feature>
<feature type="transmembrane region" description="Helical" evidence="8">
    <location>
        <begin position="148"/>
        <end position="171"/>
    </location>
</feature>
<feature type="transmembrane region" description="Helical" evidence="8">
    <location>
        <begin position="298"/>
        <end position="320"/>
    </location>
</feature>
<reference evidence="10 11" key="1">
    <citation type="submission" date="2016-06" db="EMBL/GenBank/DDBJ databases">
        <authorList>
            <person name="Kjaerup R.B."/>
            <person name="Dalgaard T.S."/>
            <person name="Juul-Madsen H.R."/>
        </authorList>
    </citation>
    <scope>NUCLEOTIDE SEQUENCE [LARGE SCALE GENOMIC DNA]</scope>
</reference>
<accession>A0A1X7S8I3</accession>
<dbReference type="SUPFAM" id="SSF103473">
    <property type="entry name" value="MFS general substrate transporter"/>
    <property type="match status" value="1"/>
</dbReference>
<evidence type="ECO:0000256" key="8">
    <source>
        <dbReference type="SAM" id="Phobius"/>
    </source>
</evidence>
<feature type="transmembrane region" description="Helical" evidence="8">
    <location>
        <begin position="208"/>
        <end position="229"/>
    </location>
</feature>
<evidence type="ECO:0000256" key="3">
    <source>
        <dbReference type="ARBA" id="ARBA00022448"/>
    </source>
</evidence>
<dbReference type="Gene3D" id="1.20.1250.20">
    <property type="entry name" value="MFS general substrate transporter like domains"/>
    <property type="match status" value="1"/>
</dbReference>
<evidence type="ECO:0000256" key="5">
    <source>
        <dbReference type="ARBA" id="ARBA00022989"/>
    </source>
</evidence>
<dbReference type="FunFam" id="1.20.1250.20:FF:000117">
    <property type="entry name" value="MFS hexose transporter"/>
    <property type="match status" value="1"/>
</dbReference>
<evidence type="ECO:0000256" key="6">
    <source>
        <dbReference type="ARBA" id="ARBA00023136"/>
    </source>
</evidence>
<dbReference type="GO" id="GO:0016020">
    <property type="term" value="C:membrane"/>
    <property type="evidence" value="ECO:0007669"/>
    <property type="project" value="UniProtKB-SubCell"/>
</dbReference>
<keyword evidence="11" id="KW-1185">Reference proteome</keyword>
<keyword evidence="6 8" id="KW-0472">Membrane</keyword>
<feature type="domain" description="Major facilitator superfamily (MFS) profile" evidence="9">
    <location>
        <begin position="48"/>
        <end position="487"/>
    </location>
</feature>
<evidence type="ECO:0000256" key="4">
    <source>
        <dbReference type="ARBA" id="ARBA00022692"/>
    </source>
</evidence>
<protein>
    <recommendedName>
        <fullName evidence="9">Major facilitator superfamily (MFS) profile domain-containing protein</fullName>
    </recommendedName>
</protein>
<evidence type="ECO:0000313" key="10">
    <source>
        <dbReference type="EMBL" id="SMQ55547.1"/>
    </source>
</evidence>
<sequence>MEKHPLDASKPSELDDVSTHYDPEDAIALSCPPVQWWRHNGLRRLYLMLPFLFLGATTNGFDGSLLNGLQTMVPWRDYFNNPTGGNLGLFNAIQNIGGVCALPFSSYLSDLFGRRWAVTIGIIVVLVGTILQVVPATNHEGMFIGGRFMVGLGANLVQGSAPVLIMELAYPQHRGKLTTMYNVLWYLGSIVAAWTVFGTVGYETNAAWRIPVGVQAVMPVIQLAGLWFIPESPRWLCSKDRGDEARAILVKYHANGDDTNAFVQLEFEEIQTTIQLEKRNAKQGWLVFLKTPGNRKRLLLIALVSFFSQCSGNGLVSYYLHSILDSIGITGSRNQSLINGGLQIWSFFVALGFAFMVDRMGRRKLFLIAGVGMLIAFSVWTACSAVYAQTGNSSAGSAVIAMIFLFYGVAGFAWPGLTIAYCAEILPFNIRAKGMAINFTLISLSSVFNQYVNPIGLEQLHWRFYFVYIAILVIECLCIYFLFVETRGPTLEEIAVLFDGKAAHVRSNEEYVGQAATDEKSRTMFVEENS</sequence>
<dbReference type="AlphaFoldDB" id="A0A1X7S8I3"/>